<dbReference type="InterPro" id="IPR036515">
    <property type="entry name" value="Transposase_17_sf"/>
</dbReference>
<dbReference type="GO" id="GO:0004803">
    <property type="term" value="F:transposase activity"/>
    <property type="evidence" value="ECO:0007669"/>
    <property type="project" value="InterPro"/>
</dbReference>
<reference evidence="2 3" key="1">
    <citation type="journal article" date="2016" name="Nat. Commun.">
        <title>Thousands of microbial genomes shed light on interconnected biogeochemical processes in an aquifer system.</title>
        <authorList>
            <person name="Anantharaman K."/>
            <person name="Brown C.T."/>
            <person name="Hug L.A."/>
            <person name="Sharon I."/>
            <person name="Castelle C.J."/>
            <person name="Probst A.J."/>
            <person name="Thomas B.C."/>
            <person name="Singh A."/>
            <person name="Wilkins M.J."/>
            <person name="Karaoz U."/>
            <person name="Brodie E.L."/>
            <person name="Williams K.H."/>
            <person name="Hubbard S.S."/>
            <person name="Banfield J.F."/>
        </authorList>
    </citation>
    <scope>NUCLEOTIDE SEQUENCE [LARGE SCALE GENOMIC DNA]</scope>
</reference>
<feature type="domain" description="Transposase IS200-like" evidence="1">
    <location>
        <begin position="9"/>
        <end position="153"/>
    </location>
</feature>
<dbReference type="GO" id="GO:0006313">
    <property type="term" value="P:DNA transposition"/>
    <property type="evidence" value="ECO:0007669"/>
    <property type="project" value="InterPro"/>
</dbReference>
<dbReference type="EMBL" id="MFCX01000015">
    <property type="protein sequence ID" value="OGE26166.1"/>
    <property type="molecule type" value="Genomic_DNA"/>
</dbReference>
<evidence type="ECO:0000313" key="2">
    <source>
        <dbReference type="EMBL" id="OGE26166.1"/>
    </source>
</evidence>
<evidence type="ECO:0000259" key="1">
    <source>
        <dbReference type="SMART" id="SM01321"/>
    </source>
</evidence>
<gene>
    <name evidence="2" type="ORF">A3C26_01425</name>
</gene>
<dbReference type="InterPro" id="IPR002686">
    <property type="entry name" value="Transposase_17"/>
</dbReference>
<dbReference type="Pfam" id="PF01797">
    <property type="entry name" value="Y1_Tnp"/>
    <property type="match status" value="1"/>
</dbReference>
<accession>A0A1F5JC11</accession>
<dbReference type="PANTHER" id="PTHR34322">
    <property type="entry name" value="TRANSPOSASE, Y1_TNP DOMAIN-CONTAINING"/>
    <property type="match status" value="1"/>
</dbReference>
<evidence type="ECO:0000313" key="3">
    <source>
        <dbReference type="Proteomes" id="UP000177042"/>
    </source>
</evidence>
<sequence>MPYRKTIFVNGEIYHVFNRSVARQPIYLSDTYYHRALEVLAYYNNLNVPIRYSHFSRLPVSTKNEILESLNKENQKLVQVLAFCFMPNHVHFLIKEIREKGISTFMRKFQNSYAKYFNTKTKRSGSVFQSMFKAVRILTNEQLLHVTRYIHLNPITAFILKDVKELAHYSWSSFPVYIGRQSSNIINTEEILSFFASKEKFIEFTKDQVEYQKELDKIKHLLLE</sequence>
<organism evidence="2 3">
    <name type="scientific">Candidatus Daviesbacteria bacterium RIFCSPHIGHO2_02_FULL_39_12</name>
    <dbReference type="NCBI Taxonomy" id="1797770"/>
    <lineage>
        <taxon>Bacteria</taxon>
        <taxon>Candidatus Daviesiibacteriota</taxon>
    </lineage>
</organism>
<proteinExistence type="predicted"/>
<comment type="caution">
    <text evidence="2">The sequence shown here is derived from an EMBL/GenBank/DDBJ whole genome shotgun (WGS) entry which is preliminary data.</text>
</comment>
<dbReference type="Proteomes" id="UP000177042">
    <property type="component" value="Unassembled WGS sequence"/>
</dbReference>
<dbReference type="AlphaFoldDB" id="A0A1F5JC11"/>
<dbReference type="GO" id="GO:0003677">
    <property type="term" value="F:DNA binding"/>
    <property type="evidence" value="ECO:0007669"/>
    <property type="project" value="InterPro"/>
</dbReference>
<name>A0A1F5JC11_9BACT</name>
<dbReference type="PANTHER" id="PTHR34322:SF2">
    <property type="entry name" value="TRANSPOSASE IS200-LIKE DOMAIN-CONTAINING PROTEIN"/>
    <property type="match status" value="1"/>
</dbReference>
<dbReference type="SMART" id="SM01321">
    <property type="entry name" value="Y1_Tnp"/>
    <property type="match status" value="1"/>
</dbReference>
<dbReference type="SUPFAM" id="SSF143422">
    <property type="entry name" value="Transposase IS200-like"/>
    <property type="match status" value="1"/>
</dbReference>
<protein>
    <recommendedName>
        <fullName evidence="1">Transposase IS200-like domain-containing protein</fullName>
    </recommendedName>
</protein>
<dbReference type="Gene3D" id="3.30.70.1290">
    <property type="entry name" value="Transposase IS200-like"/>
    <property type="match status" value="1"/>
</dbReference>